<dbReference type="Proteomes" id="UP001148629">
    <property type="component" value="Unassembled WGS sequence"/>
</dbReference>
<accession>A0ACC1SH84</accession>
<protein>
    <submittedName>
        <fullName evidence="1">Uncharacterized protein</fullName>
    </submittedName>
</protein>
<keyword evidence="2" id="KW-1185">Reference proteome</keyword>
<organism evidence="1 2">
    <name type="scientific">Fusarium decemcellulare</name>
    <dbReference type="NCBI Taxonomy" id="57161"/>
    <lineage>
        <taxon>Eukaryota</taxon>
        <taxon>Fungi</taxon>
        <taxon>Dikarya</taxon>
        <taxon>Ascomycota</taxon>
        <taxon>Pezizomycotina</taxon>
        <taxon>Sordariomycetes</taxon>
        <taxon>Hypocreomycetidae</taxon>
        <taxon>Hypocreales</taxon>
        <taxon>Nectriaceae</taxon>
        <taxon>Fusarium</taxon>
        <taxon>Fusarium decemcellulare species complex</taxon>
    </lineage>
</organism>
<evidence type="ECO:0000313" key="1">
    <source>
        <dbReference type="EMBL" id="KAJ3539654.1"/>
    </source>
</evidence>
<dbReference type="EMBL" id="JANRMS010000449">
    <property type="protein sequence ID" value="KAJ3539654.1"/>
    <property type="molecule type" value="Genomic_DNA"/>
</dbReference>
<sequence>MVNHGVSRACDACKKRRKKCDETRPACNRCLKSRRVCPGYKDEASLFFRHYEPSRNPLAPKPDVWSPSTDVLLEEAALGVFLDSFVVPSHDRLQSRGFLDGMQFLFVDVAPRSTLMSAARIVVLASVANRSRRDDLLGLVQRRYGQLLGDFTKSLSLQSSNASVEQFFTAVLLGLYEIIMSNHGSPAKYLVHLQGINTMLRKGINDMHRKSAIQIFLPGAPLILKNPTSCNEPGLGVFCPPLDDRQRRSLDRIIINVSPLTARTEQLLAHPRPPVEDLAQLKQELLALEDEVVYWAEDRPSSWMPKVVGHVWSDATNVGGCAYCCLGPVEKYFDYYVATAWNSWRSIHIIYLDHLVHLTKALGQEEQASLYLLRVHDLVSGIKSSIPYFLSQNLEGYLQHANAGAAPNHSQRVVGGLLLLHPLYAVARCTAVPVSDREYLVNVLRWIGAEMGVSHATILADYVQPSMQGPSAMQNSGVPFMDVLEGHFLISASMMLEPTRL</sequence>
<name>A0ACC1SH84_9HYPO</name>
<comment type="caution">
    <text evidence="1">The sequence shown here is derived from an EMBL/GenBank/DDBJ whole genome shotgun (WGS) entry which is preliminary data.</text>
</comment>
<gene>
    <name evidence="1" type="ORF">NM208_g5396</name>
</gene>
<reference evidence="1" key="1">
    <citation type="submission" date="2022-08" db="EMBL/GenBank/DDBJ databases">
        <title>Genome Sequence of Fusarium decemcellulare.</title>
        <authorList>
            <person name="Buettner E."/>
        </authorList>
    </citation>
    <scope>NUCLEOTIDE SEQUENCE</scope>
    <source>
        <strain evidence="1">Babe19</strain>
    </source>
</reference>
<evidence type="ECO:0000313" key="2">
    <source>
        <dbReference type="Proteomes" id="UP001148629"/>
    </source>
</evidence>
<proteinExistence type="predicted"/>